<gene>
    <name evidence="1" type="ORF">JMJ77_014048</name>
</gene>
<organism evidence="1 2">
    <name type="scientific">Colletotrichum scovillei</name>
    <dbReference type="NCBI Taxonomy" id="1209932"/>
    <lineage>
        <taxon>Eukaryota</taxon>
        <taxon>Fungi</taxon>
        <taxon>Dikarya</taxon>
        <taxon>Ascomycota</taxon>
        <taxon>Pezizomycotina</taxon>
        <taxon>Sordariomycetes</taxon>
        <taxon>Hypocreomycetidae</taxon>
        <taxon>Glomerellales</taxon>
        <taxon>Glomerellaceae</taxon>
        <taxon>Colletotrichum</taxon>
        <taxon>Colletotrichum acutatum species complex</taxon>
    </lineage>
</organism>
<name>A0A9P7R478_9PEZI</name>
<comment type="caution">
    <text evidence="1">The sequence shown here is derived from an EMBL/GenBank/DDBJ whole genome shotgun (WGS) entry which is preliminary data.</text>
</comment>
<dbReference type="AlphaFoldDB" id="A0A9P7R478"/>
<feature type="non-terminal residue" evidence="1">
    <location>
        <position position="118"/>
    </location>
</feature>
<sequence length="118" mass="12692">VPRRPQLSVGKRNLPSNVVVQVRNHVLRCKALDLSSQVPLDKSDGKRDLASNSLIFVTALLAVLARAVFVPAERGKGSDVSVVLHVQKRICAGRGIADEDIDNILVSDCQVAEIATGR</sequence>
<keyword evidence="2" id="KW-1185">Reference proteome</keyword>
<proteinExistence type="predicted"/>
<dbReference type="EMBL" id="JAESDN010000006">
    <property type="protein sequence ID" value="KAG7048410.1"/>
    <property type="molecule type" value="Genomic_DNA"/>
</dbReference>
<evidence type="ECO:0000313" key="2">
    <source>
        <dbReference type="Proteomes" id="UP000699042"/>
    </source>
</evidence>
<accession>A0A9P7R478</accession>
<reference evidence="1" key="1">
    <citation type="submission" date="2021-05" db="EMBL/GenBank/DDBJ databases">
        <title>Comparative genomics of three Colletotrichum scovillei strains and genetic complementation revealed genes involved fungal growth and virulence on chili pepper.</title>
        <authorList>
            <person name="Hsieh D.-K."/>
            <person name="Chuang S.-C."/>
            <person name="Chen C.-Y."/>
            <person name="Chao Y.-T."/>
            <person name="Lu M.-Y.J."/>
            <person name="Lee M.-H."/>
            <person name="Shih M.-C."/>
        </authorList>
    </citation>
    <scope>NUCLEOTIDE SEQUENCE</scope>
    <source>
        <strain evidence="1">Coll-153</strain>
    </source>
</reference>
<protein>
    <submittedName>
        <fullName evidence="1">Tyrosinase</fullName>
    </submittedName>
</protein>
<evidence type="ECO:0000313" key="1">
    <source>
        <dbReference type="EMBL" id="KAG7048410.1"/>
    </source>
</evidence>
<dbReference type="Proteomes" id="UP000699042">
    <property type="component" value="Unassembled WGS sequence"/>
</dbReference>